<sequence length="207" mass="21945">MARSVRPEDPRAQTAPLPQTDLRTGDVSFAAGTCIATPRGEIAIERLAVGDRVLTRDSGLRAICWVGAVTVAVAGADERPVLIRAGALGPRLPETDLVLAPTHRVLLSGNQALEMFGDSEVLVAAAHLAFLPGVERLDVAEVTYHHIMFDRHEVVLSNGAWTESFQPAAARGADEAERRDALLALFPALAGAGAGYDTARRVVVPAR</sequence>
<dbReference type="SUPFAM" id="SSF51294">
    <property type="entry name" value="Hedgehog/intein (Hint) domain"/>
    <property type="match status" value="1"/>
</dbReference>
<reference evidence="3 4" key="1">
    <citation type="journal article" date="2010" name="J. Bacteriol.">
        <title>Genome sequences of Oceanicola granulosus HTCC2516(T) and Oceanicola batsensis HTCC2597(TDelta).</title>
        <authorList>
            <person name="Thrash J.C."/>
            <person name="Cho J.C."/>
            <person name="Vergin K.L."/>
            <person name="Giovannoni S.J."/>
        </authorList>
    </citation>
    <scope>NUCLEOTIDE SEQUENCE [LARGE SCALE GENOMIC DNA]</scope>
    <source>
        <strain evidence="4">ATCC BAA-861 / DSM 15982 / KCTC 12143 / HTCC2516</strain>
    </source>
</reference>
<protein>
    <submittedName>
        <fullName evidence="3">Type I secretion target repeat protein</fullName>
    </submittedName>
</protein>
<dbReference type="Gene3D" id="2.170.16.10">
    <property type="entry name" value="Hedgehog/Intein (Hint) domain"/>
    <property type="match status" value="1"/>
</dbReference>
<feature type="domain" description="Hedgehog/Intein (Hint)" evidence="2">
    <location>
        <begin position="28"/>
        <end position="168"/>
    </location>
</feature>
<comment type="caution">
    <text evidence="3">The sequence shown here is derived from an EMBL/GenBank/DDBJ whole genome shotgun (WGS) entry which is preliminary data.</text>
</comment>
<proteinExistence type="predicted"/>
<feature type="region of interest" description="Disordered" evidence="1">
    <location>
        <begin position="1"/>
        <end position="24"/>
    </location>
</feature>
<dbReference type="AlphaFoldDB" id="Q2CD05"/>
<organism evidence="3 4">
    <name type="scientific">Oceanicola granulosus (strain ATCC BAA-861 / DSM 15982 / KCTC 12143 / HTCC2516)</name>
    <dbReference type="NCBI Taxonomy" id="314256"/>
    <lineage>
        <taxon>Bacteria</taxon>
        <taxon>Pseudomonadati</taxon>
        <taxon>Pseudomonadota</taxon>
        <taxon>Alphaproteobacteria</taxon>
        <taxon>Rhodobacterales</taxon>
        <taxon>Roseobacteraceae</taxon>
        <taxon>Oceanicola</taxon>
    </lineage>
</organism>
<dbReference type="RefSeq" id="WP_007254429.1">
    <property type="nucleotide sequence ID" value="NZ_CH724107.1"/>
</dbReference>
<dbReference type="STRING" id="314256.OG2516_04506"/>
<evidence type="ECO:0000313" key="4">
    <source>
        <dbReference type="Proteomes" id="UP000003635"/>
    </source>
</evidence>
<accession>Q2CD05</accession>
<dbReference type="InterPro" id="IPR028992">
    <property type="entry name" value="Hedgehog/Intein_dom"/>
</dbReference>
<dbReference type="InterPro" id="IPR036844">
    <property type="entry name" value="Hint_dom_sf"/>
</dbReference>
<dbReference type="HOGENOM" id="CLU_071538_1_0_5"/>
<evidence type="ECO:0000259" key="2">
    <source>
        <dbReference type="Pfam" id="PF13403"/>
    </source>
</evidence>
<dbReference type="Proteomes" id="UP000003635">
    <property type="component" value="Unassembled WGS sequence"/>
</dbReference>
<keyword evidence="4" id="KW-1185">Reference proteome</keyword>
<dbReference type="eggNOG" id="COG2931">
    <property type="taxonomic scope" value="Bacteria"/>
</dbReference>
<feature type="compositionally biased region" description="Basic and acidic residues" evidence="1">
    <location>
        <begin position="1"/>
        <end position="11"/>
    </location>
</feature>
<dbReference type="Pfam" id="PF13403">
    <property type="entry name" value="Hint_2"/>
    <property type="match status" value="1"/>
</dbReference>
<dbReference type="EMBL" id="AAOT01000026">
    <property type="protein sequence ID" value="EAR50571.1"/>
    <property type="molecule type" value="Genomic_DNA"/>
</dbReference>
<evidence type="ECO:0000313" key="3">
    <source>
        <dbReference type="EMBL" id="EAR50571.1"/>
    </source>
</evidence>
<gene>
    <name evidence="3" type="ORF">OG2516_04506</name>
</gene>
<name>Q2CD05_OCEGH</name>
<evidence type="ECO:0000256" key="1">
    <source>
        <dbReference type="SAM" id="MobiDB-lite"/>
    </source>
</evidence>